<protein>
    <recommendedName>
        <fullName evidence="1">GOST seven transmembrane domain-containing protein</fullName>
    </recommendedName>
</protein>
<dbReference type="EMBL" id="JAHRHJ020000001">
    <property type="protein sequence ID" value="KAH9330903.1"/>
    <property type="molecule type" value="Genomic_DNA"/>
</dbReference>
<comment type="caution">
    <text evidence="2">The sequence shown here is derived from an EMBL/GenBank/DDBJ whole genome shotgun (WGS) entry which is preliminary data.</text>
</comment>
<accession>A0AA38LMS4</accession>
<dbReference type="Pfam" id="PF06814">
    <property type="entry name" value="GOST_TM"/>
    <property type="match status" value="1"/>
</dbReference>
<keyword evidence="3" id="KW-1185">Reference proteome</keyword>
<dbReference type="Proteomes" id="UP000824469">
    <property type="component" value="Unassembled WGS sequence"/>
</dbReference>
<dbReference type="AlphaFoldDB" id="A0AA38LMS4"/>
<dbReference type="InterPro" id="IPR053937">
    <property type="entry name" value="GOST_TM"/>
</dbReference>
<name>A0AA38LMS4_TAXCH</name>
<organism evidence="2 3">
    <name type="scientific">Taxus chinensis</name>
    <name type="common">Chinese yew</name>
    <name type="synonym">Taxus wallichiana var. chinensis</name>
    <dbReference type="NCBI Taxonomy" id="29808"/>
    <lineage>
        <taxon>Eukaryota</taxon>
        <taxon>Viridiplantae</taxon>
        <taxon>Streptophyta</taxon>
        <taxon>Embryophyta</taxon>
        <taxon>Tracheophyta</taxon>
        <taxon>Spermatophyta</taxon>
        <taxon>Pinopsida</taxon>
        <taxon>Pinidae</taxon>
        <taxon>Conifers II</taxon>
        <taxon>Cupressales</taxon>
        <taxon>Taxaceae</taxon>
        <taxon>Taxus</taxon>
    </lineage>
</organism>
<proteinExistence type="predicted"/>
<evidence type="ECO:0000313" key="2">
    <source>
        <dbReference type="EMBL" id="KAH9330903.1"/>
    </source>
</evidence>
<feature type="non-terminal residue" evidence="2">
    <location>
        <position position="1"/>
    </location>
</feature>
<gene>
    <name evidence="2" type="ORF">KI387_003011</name>
</gene>
<evidence type="ECO:0000259" key="1">
    <source>
        <dbReference type="Pfam" id="PF06814"/>
    </source>
</evidence>
<sequence>LQNCVTLVIAWGMFEMKLWNFKYAKFNATRIRPMGITFWMVTFGAVRKTISRLLILVVSMGYGVVRPNIGGLTSK</sequence>
<feature type="domain" description="GOST seven transmembrane" evidence="1">
    <location>
        <begin position="1"/>
        <end position="75"/>
    </location>
</feature>
<evidence type="ECO:0000313" key="3">
    <source>
        <dbReference type="Proteomes" id="UP000824469"/>
    </source>
</evidence>
<feature type="non-terminal residue" evidence="2">
    <location>
        <position position="75"/>
    </location>
</feature>
<reference evidence="2 3" key="1">
    <citation type="journal article" date="2021" name="Nat. Plants">
        <title>The Taxus genome provides insights into paclitaxel biosynthesis.</title>
        <authorList>
            <person name="Xiong X."/>
            <person name="Gou J."/>
            <person name="Liao Q."/>
            <person name="Li Y."/>
            <person name="Zhou Q."/>
            <person name="Bi G."/>
            <person name="Li C."/>
            <person name="Du R."/>
            <person name="Wang X."/>
            <person name="Sun T."/>
            <person name="Guo L."/>
            <person name="Liang H."/>
            <person name="Lu P."/>
            <person name="Wu Y."/>
            <person name="Zhang Z."/>
            <person name="Ro D.K."/>
            <person name="Shang Y."/>
            <person name="Huang S."/>
            <person name="Yan J."/>
        </authorList>
    </citation>
    <scope>NUCLEOTIDE SEQUENCE [LARGE SCALE GENOMIC DNA]</scope>
    <source>
        <strain evidence="2">Ta-2019</strain>
    </source>
</reference>